<dbReference type="EMBL" id="CP011104">
    <property type="protein sequence ID" value="AKH65436.1"/>
    <property type="molecule type" value="Genomic_DNA"/>
</dbReference>
<sequence>MDNIDLASSSDTEILATEVICLKMLLASVLKTLGQANAGKVILNVERAIAEMDDEKQAKIFENTIQQIKALYRQ</sequence>
<protein>
    <recommendedName>
        <fullName evidence="3">DUF2594 family protein</fullName>
    </recommendedName>
</protein>
<evidence type="ECO:0000313" key="1">
    <source>
        <dbReference type="EMBL" id="AKH65436.1"/>
    </source>
</evidence>
<name>A0A0F7LU73_9GAMM</name>
<dbReference type="AlphaFoldDB" id="A0A0F7LU73"/>
<dbReference type="Pfam" id="PF10769">
    <property type="entry name" value="DUF2594"/>
    <property type="match status" value="1"/>
</dbReference>
<reference evidence="2" key="2">
    <citation type="submission" date="2015-03" db="EMBL/GenBank/DDBJ databases">
        <title>Genome sequence of Azospirillum thiophilum strain DSM 21654T.</title>
        <authorList>
            <person name="Kwak Y."/>
            <person name="Shin J.-H."/>
        </authorList>
    </citation>
    <scope>NUCLEOTIDE SEQUENCE [LARGE SCALE GENOMIC DNA]</scope>
    <source>
        <strain evidence="2">DSM 15199</strain>
    </source>
</reference>
<dbReference type="RefSeq" id="WP_046976399.1">
    <property type="nucleotide sequence ID" value="NZ_CAWQPG010000323.1"/>
</dbReference>
<dbReference type="KEGG" id="ptt:VY86_20800"/>
<evidence type="ECO:0000313" key="2">
    <source>
        <dbReference type="Proteomes" id="UP000034866"/>
    </source>
</evidence>
<keyword evidence="2" id="KW-1185">Reference proteome</keyword>
<reference evidence="1 2" key="1">
    <citation type="journal article" date="2015" name="J. Biotechnol.">
        <title>Complete genome sequence of Photorhabdus temperata subsp. thracensis 39-8(T), an entomopathogenic bacterium for the improved commercial bioinsecticide.</title>
        <authorList>
            <person name="Kwak Y."/>
            <person name="Shin J.H."/>
        </authorList>
    </citation>
    <scope>NUCLEOTIDE SEQUENCE [LARGE SCALE GENOMIC DNA]</scope>
    <source>
        <strain evidence="1 2">DSM 15199</strain>
    </source>
</reference>
<accession>A0A0F7LU73</accession>
<dbReference type="Proteomes" id="UP000034866">
    <property type="component" value="Chromosome"/>
</dbReference>
<evidence type="ECO:0008006" key="3">
    <source>
        <dbReference type="Google" id="ProtNLM"/>
    </source>
</evidence>
<organism evidence="1 2">
    <name type="scientific">Photorhabdus thracensis</name>
    <dbReference type="NCBI Taxonomy" id="230089"/>
    <lineage>
        <taxon>Bacteria</taxon>
        <taxon>Pseudomonadati</taxon>
        <taxon>Pseudomonadota</taxon>
        <taxon>Gammaproteobacteria</taxon>
        <taxon>Enterobacterales</taxon>
        <taxon>Morganellaceae</taxon>
        <taxon>Photorhabdus</taxon>
    </lineage>
</organism>
<dbReference type="NCBIfam" id="NF007904">
    <property type="entry name" value="PRK10613.1"/>
    <property type="match status" value="1"/>
</dbReference>
<dbReference type="PATRIC" id="fig|230089.6.peg.4697"/>
<dbReference type="InterPro" id="IPR019705">
    <property type="entry name" value="DUF2594"/>
</dbReference>
<gene>
    <name evidence="1" type="ORF">VY86_20800</name>
</gene>
<proteinExistence type="predicted"/>
<dbReference type="STRING" id="230089.VY86_20800"/>
<dbReference type="OrthoDB" id="6475550at2"/>